<feature type="region of interest" description="Disordered" evidence="1">
    <location>
        <begin position="1"/>
        <end position="88"/>
    </location>
</feature>
<organism evidence="2 3">
    <name type="scientific">Botryotinia fuckeliana (strain T4)</name>
    <name type="common">Noble rot fungus</name>
    <name type="synonym">Botrytis cinerea</name>
    <dbReference type="NCBI Taxonomy" id="999810"/>
    <lineage>
        <taxon>Eukaryota</taxon>
        <taxon>Fungi</taxon>
        <taxon>Dikarya</taxon>
        <taxon>Ascomycota</taxon>
        <taxon>Pezizomycotina</taxon>
        <taxon>Leotiomycetes</taxon>
        <taxon>Helotiales</taxon>
        <taxon>Sclerotiniaceae</taxon>
        <taxon>Botrytis</taxon>
    </lineage>
</organism>
<sequence length="204" mass="21984">MGEEEVEEEEEELDVEVIKVEKKPPAKKPSGKGMGKGWRKGMKGVGMQPQSLSQSSSQPKEIPAPAPKLTPKATKSAPKLPVTPPMEDTCGATTVEAISKGTWIAVDDVLGVLRSMGVLEKVGSSNREKSGKKYKVKVDKEQIRKWIEKEGLSLEKCVREEGFVEGYGYAVSDVSGVSGEESLMESIEGSGEEVDEAGDEDELA</sequence>
<feature type="compositionally biased region" description="Acidic residues" evidence="1">
    <location>
        <begin position="1"/>
        <end position="15"/>
    </location>
</feature>
<dbReference type="Proteomes" id="UP000008177">
    <property type="component" value="Unplaced contigs"/>
</dbReference>
<evidence type="ECO:0000313" key="3">
    <source>
        <dbReference type="Proteomes" id="UP000008177"/>
    </source>
</evidence>
<gene>
    <name evidence="2" type="ORF">BofuT4_P073470.1</name>
</gene>
<dbReference type="EMBL" id="FQ790248">
    <property type="protein sequence ID" value="CCD42735.1"/>
    <property type="molecule type" value="Genomic_DNA"/>
</dbReference>
<protein>
    <submittedName>
        <fullName evidence="2">Uncharacterized protein</fullName>
    </submittedName>
</protein>
<dbReference type="InParanoid" id="G2XPC9"/>
<feature type="region of interest" description="Disordered" evidence="1">
    <location>
        <begin position="180"/>
        <end position="204"/>
    </location>
</feature>
<evidence type="ECO:0000256" key="1">
    <source>
        <dbReference type="SAM" id="MobiDB-lite"/>
    </source>
</evidence>
<feature type="compositionally biased region" description="Low complexity" evidence="1">
    <location>
        <begin position="45"/>
        <end position="59"/>
    </location>
</feature>
<name>G2XPC9_BOTF4</name>
<dbReference type="AlphaFoldDB" id="G2XPC9"/>
<dbReference type="STRING" id="999810.G2XPC9"/>
<dbReference type="HOGENOM" id="CLU_1343056_0_0_1"/>
<accession>G2XPC9</accession>
<evidence type="ECO:0000313" key="2">
    <source>
        <dbReference type="EMBL" id="CCD42735.1"/>
    </source>
</evidence>
<proteinExistence type="predicted"/>
<feature type="compositionally biased region" description="Acidic residues" evidence="1">
    <location>
        <begin position="190"/>
        <end position="204"/>
    </location>
</feature>
<reference evidence="3" key="1">
    <citation type="journal article" date="2011" name="PLoS Genet.">
        <title>Genomic analysis of the necrotrophic fungal pathogens Sclerotinia sclerotiorum and Botrytis cinerea.</title>
        <authorList>
            <person name="Amselem J."/>
            <person name="Cuomo C.A."/>
            <person name="van Kan J.A."/>
            <person name="Viaud M."/>
            <person name="Benito E.P."/>
            <person name="Couloux A."/>
            <person name="Coutinho P.M."/>
            <person name="de Vries R.P."/>
            <person name="Dyer P.S."/>
            <person name="Fillinger S."/>
            <person name="Fournier E."/>
            <person name="Gout L."/>
            <person name="Hahn M."/>
            <person name="Kohn L."/>
            <person name="Lapalu N."/>
            <person name="Plummer K.M."/>
            <person name="Pradier J.M."/>
            <person name="Quevillon E."/>
            <person name="Sharon A."/>
            <person name="Simon A."/>
            <person name="ten Have A."/>
            <person name="Tudzynski B."/>
            <person name="Tudzynski P."/>
            <person name="Wincker P."/>
            <person name="Andrew M."/>
            <person name="Anthouard V."/>
            <person name="Beever R.E."/>
            <person name="Beffa R."/>
            <person name="Benoit I."/>
            <person name="Bouzid O."/>
            <person name="Brault B."/>
            <person name="Chen Z."/>
            <person name="Choquer M."/>
            <person name="Collemare J."/>
            <person name="Cotton P."/>
            <person name="Danchin E.G."/>
            <person name="Da Silva C."/>
            <person name="Gautier A."/>
            <person name="Giraud C."/>
            <person name="Giraud T."/>
            <person name="Gonzalez C."/>
            <person name="Grossetete S."/>
            <person name="Guldener U."/>
            <person name="Henrissat B."/>
            <person name="Howlett B.J."/>
            <person name="Kodira C."/>
            <person name="Kretschmer M."/>
            <person name="Lappartient A."/>
            <person name="Leroch M."/>
            <person name="Levis C."/>
            <person name="Mauceli E."/>
            <person name="Neuveglise C."/>
            <person name="Oeser B."/>
            <person name="Pearson M."/>
            <person name="Poulain J."/>
            <person name="Poussereau N."/>
            <person name="Quesneville H."/>
            <person name="Rascle C."/>
            <person name="Schumacher J."/>
            <person name="Segurens B."/>
            <person name="Sexton A."/>
            <person name="Silva E."/>
            <person name="Sirven C."/>
            <person name="Soanes D.M."/>
            <person name="Talbot N.J."/>
            <person name="Templeton M."/>
            <person name="Yandava C."/>
            <person name="Yarden O."/>
            <person name="Zeng Q."/>
            <person name="Rollins J.A."/>
            <person name="Lebrun M.H."/>
            <person name="Dickman M."/>
        </authorList>
    </citation>
    <scope>NUCLEOTIDE SEQUENCE [LARGE SCALE GENOMIC DNA]</scope>
    <source>
        <strain evidence="3">T4</strain>
    </source>
</reference>
<feature type="compositionally biased region" description="Low complexity" evidence="1">
    <location>
        <begin position="69"/>
        <end position="79"/>
    </location>
</feature>